<dbReference type="RefSeq" id="WP_157078546.1">
    <property type="nucleotide sequence ID" value="NZ_LTAZ01000016.1"/>
</dbReference>
<dbReference type="OrthoDB" id="378871at2157"/>
<dbReference type="EMBL" id="LTAZ01000016">
    <property type="protein sequence ID" value="KYH24103.1"/>
    <property type="molecule type" value="Genomic_DNA"/>
</dbReference>
<evidence type="ECO:0000313" key="2">
    <source>
        <dbReference type="Proteomes" id="UP000075321"/>
    </source>
</evidence>
<evidence type="ECO:0000313" key="1">
    <source>
        <dbReference type="EMBL" id="KYH24103.1"/>
    </source>
</evidence>
<accession>A0A151A926</accession>
<dbReference type="AlphaFoldDB" id="A0A151A926"/>
<protein>
    <submittedName>
        <fullName evidence="1">Uncharacterized protein</fullName>
    </submittedName>
</protein>
<organism evidence="1 2">
    <name type="scientific">Halalkalicoccus paucihalophilus</name>
    <dbReference type="NCBI Taxonomy" id="1008153"/>
    <lineage>
        <taxon>Archaea</taxon>
        <taxon>Methanobacteriati</taxon>
        <taxon>Methanobacteriota</taxon>
        <taxon>Stenosarchaea group</taxon>
        <taxon>Halobacteria</taxon>
        <taxon>Halobacteriales</taxon>
        <taxon>Halococcaceae</taxon>
        <taxon>Halalkalicoccus</taxon>
    </lineage>
</organism>
<reference evidence="1 2" key="1">
    <citation type="submission" date="2016-02" db="EMBL/GenBank/DDBJ databases">
        <title>Genome sequence of Halalkalicoccus paucihalophilus DSM 24557.</title>
        <authorList>
            <person name="Poehlein A."/>
            <person name="Daniel R."/>
        </authorList>
    </citation>
    <scope>NUCLEOTIDE SEQUENCE [LARGE SCALE GENOMIC DNA]</scope>
    <source>
        <strain evidence="1 2">DSM 24557</strain>
    </source>
</reference>
<sequence>MPRVILDDTNVVEHWEMPLVEIRGNILIPLASERLIRECCFKRRDILN</sequence>
<dbReference type="PATRIC" id="fig|1008153.3.peg.3993"/>
<keyword evidence="2" id="KW-1185">Reference proteome</keyword>
<proteinExistence type="predicted"/>
<comment type="caution">
    <text evidence="1">The sequence shown here is derived from an EMBL/GenBank/DDBJ whole genome shotgun (WGS) entry which is preliminary data.</text>
</comment>
<dbReference type="Proteomes" id="UP000075321">
    <property type="component" value="Unassembled WGS sequence"/>
</dbReference>
<name>A0A151A926_9EURY</name>
<gene>
    <name evidence="1" type="ORF">HAPAU_37460</name>
</gene>